<accession>A0A916E622</accession>
<dbReference type="AlphaFoldDB" id="A0A916E622"/>
<comment type="caution">
    <text evidence="1">The sequence shown here is derived from an EMBL/GenBank/DDBJ whole genome shotgun (WGS) entry which is preliminary data.</text>
</comment>
<protein>
    <submittedName>
        <fullName evidence="1">Uncharacterized protein</fullName>
    </submittedName>
</protein>
<dbReference type="OrthoDB" id="2461013at2759"/>
<sequence>MTFWIRTSFAGLQWEPGLQWGLVLQQELELVLVQEQEETSWMRTSKVCDFSEVSVRTFGIVCDFLDDI</sequence>
<name>A0A916E622_9GLOM</name>
<dbReference type="EMBL" id="CAGKOT010000017">
    <property type="protein sequence ID" value="CAB5361996.1"/>
    <property type="molecule type" value="Genomic_DNA"/>
</dbReference>
<organism evidence="1 2">
    <name type="scientific">Rhizophagus irregularis</name>
    <dbReference type="NCBI Taxonomy" id="588596"/>
    <lineage>
        <taxon>Eukaryota</taxon>
        <taxon>Fungi</taxon>
        <taxon>Fungi incertae sedis</taxon>
        <taxon>Mucoromycota</taxon>
        <taxon>Glomeromycotina</taxon>
        <taxon>Glomeromycetes</taxon>
        <taxon>Glomerales</taxon>
        <taxon>Glomeraceae</taxon>
        <taxon>Rhizophagus</taxon>
    </lineage>
</organism>
<proteinExistence type="predicted"/>
<evidence type="ECO:0000313" key="1">
    <source>
        <dbReference type="EMBL" id="CAB5361996.1"/>
    </source>
</evidence>
<gene>
    <name evidence="1" type="ORF">CHRIB12_LOCUS8895</name>
</gene>
<evidence type="ECO:0000313" key="2">
    <source>
        <dbReference type="Proteomes" id="UP000684084"/>
    </source>
</evidence>
<reference evidence="1" key="1">
    <citation type="submission" date="2020-05" db="EMBL/GenBank/DDBJ databases">
        <authorList>
            <person name="Rincon C."/>
            <person name="Sanders R I."/>
            <person name="Robbins C."/>
            <person name="Chaturvedi A."/>
        </authorList>
    </citation>
    <scope>NUCLEOTIDE SEQUENCE</scope>
    <source>
        <strain evidence="1">CHB12</strain>
    </source>
</reference>
<dbReference type="Proteomes" id="UP000684084">
    <property type="component" value="Unassembled WGS sequence"/>
</dbReference>